<keyword evidence="2" id="KW-0805">Transcription regulation</keyword>
<dbReference type="Gene3D" id="3.30.70.940">
    <property type="entry name" value="NusG, N-terminal domain"/>
    <property type="match status" value="1"/>
</dbReference>
<evidence type="ECO:0000256" key="2">
    <source>
        <dbReference type="ARBA" id="ARBA00023015"/>
    </source>
</evidence>
<dbReference type="InterPro" id="IPR008991">
    <property type="entry name" value="Translation_prot_SH3-like_sf"/>
</dbReference>
<dbReference type="EMBL" id="WQPS01000012">
    <property type="protein sequence ID" value="MBT9809949.1"/>
    <property type="molecule type" value="Genomic_DNA"/>
</dbReference>
<name>A0A3E2VKE6_9FIRM</name>
<gene>
    <name evidence="4" type="primary">loaP</name>
    <name evidence="4" type="ORF">GPL26_09885</name>
</gene>
<dbReference type="GO" id="GO:0031564">
    <property type="term" value="P:transcription antitermination"/>
    <property type="evidence" value="ECO:0007669"/>
    <property type="project" value="UniProtKB-KW"/>
</dbReference>
<dbReference type="PANTHER" id="PTHR30265:SF4">
    <property type="entry name" value="KOW MOTIF FAMILY PROTEIN, EXPRESSED"/>
    <property type="match status" value="1"/>
</dbReference>
<accession>A0A3E2VKE6</accession>
<dbReference type="Proteomes" id="UP000708338">
    <property type="component" value="Unassembled WGS sequence"/>
</dbReference>
<dbReference type="NCBIfam" id="NF033641">
    <property type="entry name" value="antiterm_LoaP"/>
    <property type="match status" value="1"/>
</dbReference>
<dbReference type="InterPro" id="IPR036735">
    <property type="entry name" value="NGN_dom_sf"/>
</dbReference>
<sequence length="170" mass="19539">MDDWYAVQVRTGRERTVVLLSQKIADRAVLKECFIPYCDRMKRYQGKWHVEQHILFPGYVFMVTGQVEKLFWELKKLSGFAKILGNGVDFIPIRQEEKSLLLHIGGEGHQSGMSQGVIEGDTVIITSGPLTKLSGEITYIDRHKRLAMVRVEMFGRFMDVKLGLEIVHKE</sequence>
<evidence type="ECO:0000256" key="1">
    <source>
        <dbReference type="ARBA" id="ARBA00022814"/>
    </source>
</evidence>
<dbReference type="PANTHER" id="PTHR30265">
    <property type="entry name" value="RHO-INTERACTING TRANSCRIPTION TERMINATION FACTOR NUSG"/>
    <property type="match status" value="1"/>
</dbReference>
<dbReference type="Gene3D" id="2.30.30.30">
    <property type="match status" value="1"/>
</dbReference>
<keyword evidence="3" id="KW-0804">Transcription</keyword>
<dbReference type="GO" id="GO:0006354">
    <property type="term" value="P:DNA-templated transcription elongation"/>
    <property type="evidence" value="ECO:0007669"/>
    <property type="project" value="InterPro"/>
</dbReference>
<dbReference type="InterPro" id="IPR043425">
    <property type="entry name" value="NusG-like"/>
</dbReference>
<reference evidence="4" key="1">
    <citation type="journal article" date="2021" name="Gut Microbes">
        <title>A synthetic consortium of 100 gut commensals modulates the composition and function in a colon model of the microbiome of elderly subjects.</title>
        <authorList>
            <person name="Perez M."/>
            <person name="Ntemiri A."/>
            <person name="Tan H."/>
            <person name="Harris H.M.B."/>
            <person name="Roager H.M."/>
            <person name="Ribiere C."/>
            <person name="O'Toole P.W."/>
        </authorList>
    </citation>
    <scope>NUCLEOTIDE SEQUENCE</scope>
    <source>
        <strain evidence="4">MCC335</strain>
    </source>
</reference>
<dbReference type="InterPro" id="IPR047663">
    <property type="entry name" value="Transcription_antiterm_LoaP"/>
</dbReference>
<dbReference type="CDD" id="cd09889">
    <property type="entry name" value="NGN_Bact_2"/>
    <property type="match status" value="1"/>
</dbReference>
<proteinExistence type="predicted"/>
<dbReference type="SUPFAM" id="SSF82679">
    <property type="entry name" value="N-utilization substance G protein NusG, N-terminal domain"/>
    <property type="match status" value="1"/>
</dbReference>
<dbReference type="InterPro" id="IPR014722">
    <property type="entry name" value="Rib_uL2_dom2"/>
</dbReference>
<evidence type="ECO:0000313" key="5">
    <source>
        <dbReference type="Proteomes" id="UP000708338"/>
    </source>
</evidence>
<dbReference type="SUPFAM" id="SSF50104">
    <property type="entry name" value="Translation proteins SH3-like domain"/>
    <property type="match status" value="1"/>
</dbReference>
<dbReference type="AlphaFoldDB" id="A0A3E2VKE6"/>
<keyword evidence="1" id="KW-0889">Transcription antitermination</keyword>
<dbReference type="CDD" id="cd06091">
    <property type="entry name" value="KOW_NusG"/>
    <property type="match status" value="1"/>
</dbReference>
<comment type="caution">
    <text evidence="4">The sequence shown here is derived from an EMBL/GenBank/DDBJ whole genome shotgun (WGS) entry which is preliminary data.</text>
</comment>
<evidence type="ECO:0000256" key="3">
    <source>
        <dbReference type="ARBA" id="ARBA00023163"/>
    </source>
</evidence>
<protein>
    <submittedName>
        <fullName evidence="4">Antiterminator LoaP</fullName>
    </submittedName>
</protein>
<dbReference type="RefSeq" id="WP_083423797.1">
    <property type="nucleotide sequence ID" value="NZ_CABJDD010000003.1"/>
</dbReference>
<dbReference type="Pfam" id="PF02357">
    <property type="entry name" value="NusG"/>
    <property type="match status" value="1"/>
</dbReference>
<evidence type="ECO:0000313" key="4">
    <source>
        <dbReference type="EMBL" id="MBT9809949.1"/>
    </source>
</evidence>
<organism evidence="4 5">
    <name type="scientific">Enterocloster citroniae</name>
    <dbReference type="NCBI Taxonomy" id="358743"/>
    <lineage>
        <taxon>Bacteria</taxon>
        <taxon>Bacillati</taxon>
        <taxon>Bacillota</taxon>
        <taxon>Clostridia</taxon>
        <taxon>Lachnospirales</taxon>
        <taxon>Lachnospiraceae</taxon>
        <taxon>Enterocloster</taxon>
    </lineage>
</organism>
<dbReference type="InterPro" id="IPR006645">
    <property type="entry name" value="NGN-like_dom"/>
</dbReference>